<proteinExistence type="predicted"/>
<feature type="signal peptide" evidence="1">
    <location>
        <begin position="1"/>
        <end position="23"/>
    </location>
</feature>
<dbReference type="AlphaFoldDB" id="A4A951"/>
<evidence type="ECO:0000313" key="2">
    <source>
        <dbReference type="EMBL" id="EAQ97593.1"/>
    </source>
</evidence>
<dbReference type="RefSeq" id="WP_008293370.1">
    <property type="nucleotide sequence ID" value="NZ_CM002299.1"/>
</dbReference>
<dbReference type="PROSITE" id="PS51257">
    <property type="entry name" value="PROKAR_LIPOPROTEIN"/>
    <property type="match status" value="1"/>
</dbReference>
<reference evidence="2 3" key="2">
    <citation type="journal article" date="2009" name="PLoS ONE">
        <title>The photosynthetic apparatus and its regulation in the aerobic gammaproteobacterium Congregibacter litoralis gen. nov., sp. nov.</title>
        <authorList>
            <person name="Spring S."/>
            <person name="Lunsdorf H."/>
            <person name="Fuchs B.M."/>
            <person name="Tindall B.J."/>
        </authorList>
    </citation>
    <scope>NUCLEOTIDE SEQUENCE [LARGE SCALE GENOMIC DNA]</scope>
    <source>
        <strain evidence="2">KT71</strain>
    </source>
</reference>
<evidence type="ECO:0000256" key="1">
    <source>
        <dbReference type="SAM" id="SignalP"/>
    </source>
</evidence>
<evidence type="ECO:0008006" key="4">
    <source>
        <dbReference type="Google" id="ProtNLM"/>
    </source>
</evidence>
<evidence type="ECO:0000313" key="3">
    <source>
        <dbReference type="Proteomes" id="UP000019205"/>
    </source>
</evidence>
<protein>
    <recommendedName>
        <fullName evidence="4">Secreted protein</fullName>
    </recommendedName>
</protein>
<keyword evidence="1" id="KW-0732">Signal</keyword>
<reference evidence="2 3" key="1">
    <citation type="journal article" date="2007" name="Proc. Natl. Acad. Sci. U.S.A.">
        <title>Characterization of a marine gammaproteobacterium capable of aerobic anoxygenic photosynthesis.</title>
        <authorList>
            <person name="Fuchs B.M."/>
            <person name="Spring S."/>
            <person name="Teeling H."/>
            <person name="Quast C."/>
            <person name="Wulf J."/>
            <person name="Schattenhofer M."/>
            <person name="Yan S."/>
            <person name="Ferriera S."/>
            <person name="Johnson J."/>
            <person name="Glockner F.O."/>
            <person name="Amann R."/>
        </authorList>
    </citation>
    <scope>NUCLEOTIDE SEQUENCE [LARGE SCALE GENOMIC DNA]</scope>
    <source>
        <strain evidence="2">KT71</strain>
    </source>
</reference>
<dbReference type="HOGENOM" id="CLU_1007249_0_0_6"/>
<name>A4A951_9GAMM</name>
<feature type="chain" id="PRO_5002665428" description="Secreted protein" evidence="1">
    <location>
        <begin position="24"/>
        <end position="276"/>
    </location>
</feature>
<sequence>MAIIHRALQCIALLLLGLNGVNANSSGACASANPTLVKDVFECVATATLNQYSNVNPFSNTQRAQCSQLQMIYMRVLQQQGVSREDLPEKLPECKTFAKVLVELNGAPPFWQACLDYDGTAAHMSSCLLGISQSAGNNASKQILANCTIAYTYYETLLMSLNGDGTNPALPGDYAKVECDEFLAQLQRVETAIDDVPCAGFKASEINTHARQCLLSSEALTQSSGPIDCQMMRRVYETSLVQVYGKRPDGYRLLSCAVLNEIKRELKSPRFPSEGS</sequence>
<keyword evidence="3" id="KW-1185">Reference proteome</keyword>
<gene>
    <name evidence="2" type="ORF">KT71_04770</name>
</gene>
<dbReference type="Proteomes" id="UP000019205">
    <property type="component" value="Chromosome"/>
</dbReference>
<comment type="caution">
    <text evidence="2">The sequence shown here is derived from an EMBL/GenBank/DDBJ whole genome shotgun (WGS) entry which is preliminary data.</text>
</comment>
<organism evidence="2 3">
    <name type="scientific">Congregibacter litoralis KT71</name>
    <dbReference type="NCBI Taxonomy" id="314285"/>
    <lineage>
        <taxon>Bacteria</taxon>
        <taxon>Pseudomonadati</taxon>
        <taxon>Pseudomonadota</taxon>
        <taxon>Gammaproteobacteria</taxon>
        <taxon>Cellvibrionales</taxon>
        <taxon>Halieaceae</taxon>
        <taxon>Congregibacter</taxon>
    </lineage>
</organism>
<dbReference type="EMBL" id="AAOA02000002">
    <property type="protein sequence ID" value="EAQ97593.1"/>
    <property type="molecule type" value="Genomic_DNA"/>
</dbReference>
<accession>A4A951</accession>